<name>A0A8J4DMJ2_9ACTN</name>
<evidence type="ECO:0000313" key="2">
    <source>
        <dbReference type="Proteomes" id="UP000619260"/>
    </source>
</evidence>
<comment type="caution">
    <text evidence="1">The sequence shown here is derived from an EMBL/GenBank/DDBJ whole genome shotgun (WGS) entry which is preliminary data.</text>
</comment>
<organism evidence="1 2">
    <name type="scientific">Virgisporangium aliadipatigenens</name>
    <dbReference type="NCBI Taxonomy" id="741659"/>
    <lineage>
        <taxon>Bacteria</taxon>
        <taxon>Bacillati</taxon>
        <taxon>Actinomycetota</taxon>
        <taxon>Actinomycetes</taxon>
        <taxon>Micromonosporales</taxon>
        <taxon>Micromonosporaceae</taxon>
        <taxon>Virgisporangium</taxon>
    </lineage>
</organism>
<keyword evidence="2" id="KW-1185">Reference proteome</keyword>
<dbReference type="AlphaFoldDB" id="A0A8J4DMJ2"/>
<dbReference type="RefSeq" id="WP_203897391.1">
    <property type="nucleotide sequence ID" value="NZ_BOPF01000002.1"/>
</dbReference>
<dbReference type="EMBL" id="BOPF01000002">
    <property type="protein sequence ID" value="GIJ43855.1"/>
    <property type="molecule type" value="Genomic_DNA"/>
</dbReference>
<dbReference type="Proteomes" id="UP000619260">
    <property type="component" value="Unassembled WGS sequence"/>
</dbReference>
<gene>
    <name evidence="1" type="ORF">Val02_07410</name>
</gene>
<proteinExistence type="predicted"/>
<protein>
    <submittedName>
        <fullName evidence="1">Uncharacterized protein</fullName>
    </submittedName>
</protein>
<accession>A0A8J4DMJ2</accession>
<evidence type="ECO:0000313" key="1">
    <source>
        <dbReference type="EMBL" id="GIJ43855.1"/>
    </source>
</evidence>
<reference evidence="1" key="1">
    <citation type="submission" date="2021-01" db="EMBL/GenBank/DDBJ databases">
        <title>Whole genome shotgun sequence of Virgisporangium aliadipatigenens NBRC 105644.</title>
        <authorList>
            <person name="Komaki H."/>
            <person name="Tamura T."/>
        </authorList>
    </citation>
    <scope>NUCLEOTIDE SEQUENCE</scope>
    <source>
        <strain evidence="1">NBRC 105644</strain>
    </source>
</reference>
<sequence>MAAIEHDPRDLVAFSANVLDPSWDHFTTVNLYLHRHCATTEGLDGVFGALLGPAVRNYAAEWRTVVSPGAGVLQADSADLRKAARRYERNEQYNADSLFTTGKRLQPGSGVEERVAFDTATPKLSVGAFKRVSYGELGTPEVPAGQKDFKQAFQELDSKLGWLEQKLREYVDVDLHGYVQPLIGDWGVLWRISDAWRRAAGQGGDTAGMYPLYKELHTFSPALYAHWNGPGARAFEFHLDRFEAAVLAASNQAQYAAESVKAGAVYAEKIFNLVFDKVEEALTRVMKLATSKGGAAGKYLEVVDLVVTFLKGLLQTVTDGVGTLVAGFDRWVAYMRTGGDFSVFRES</sequence>